<dbReference type="RefSeq" id="WP_126140099.1">
    <property type="nucleotide sequence ID" value="NZ_RXHU01000015.1"/>
</dbReference>
<dbReference type="CDD" id="cd05269">
    <property type="entry name" value="TMR_SDR_a"/>
    <property type="match status" value="1"/>
</dbReference>
<dbReference type="AlphaFoldDB" id="A0A3S0ARA3"/>
<keyword evidence="3" id="KW-1185">Reference proteome</keyword>
<dbReference type="InterPro" id="IPR036291">
    <property type="entry name" value="NAD(P)-bd_dom_sf"/>
</dbReference>
<dbReference type="Gene3D" id="3.40.50.720">
    <property type="entry name" value="NAD(P)-binding Rossmann-like Domain"/>
    <property type="match status" value="1"/>
</dbReference>
<dbReference type="InterPro" id="IPR008030">
    <property type="entry name" value="NmrA-like"/>
</dbReference>
<evidence type="ECO:0000313" key="2">
    <source>
        <dbReference type="EMBL" id="RTE10636.1"/>
    </source>
</evidence>
<reference evidence="2 3" key="1">
    <citation type="submission" date="2018-12" db="EMBL/GenBank/DDBJ databases">
        <title>Bacillus ochoae sp. nov., Paenibacillus whitsoniae sp. nov., Paenibacillus spiritus sp. nov. Isolated from the Mars Exploration Rover during spacecraft assembly.</title>
        <authorList>
            <person name="Seuylemezian A."/>
            <person name="Vaishampayan P."/>
        </authorList>
    </citation>
    <scope>NUCLEOTIDE SEQUENCE [LARGE SCALE GENOMIC DNA]</scope>
    <source>
        <strain evidence="2 3">MER 54</strain>
    </source>
</reference>
<feature type="domain" description="NmrA-like" evidence="1">
    <location>
        <begin position="2"/>
        <end position="256"/>
    </location>
</feature>
<dbReference type="OrthoDB" id="152510at2"/>
<dbReference type="EMBL" id="RXHU01000015">
    <property type="protein sequence ID" value="RTE10636.1"/>
    <property type="molecule type" value="Genomic_DNA"/>
</dbReference>
<organism evidence="2 3">
    <name type="scientific">Paenibacillus whitsoniae</name>
    <dbReference type="NCBI Taxonomy" id="2496558"/>
    <lineage>
        <taxon>Bacteria</taxon>
        <taxon>Bacillati</taxon>
        <taxon>Bacillota</taxon>
        <taxon>Bacilli</taxon>
        <taxon>Bacillales</taxon>
        <taxon>Paenibacillaceae</taxon>
        <taxon>Paenibacillus</taxon>
    </lineage>
</organism>
<protein>
    <submittedName>
        <fullName evidence="2">SDR family oxidoreductase</fullName>
    </submittedName>
</protein>
<proteinExistence type="predicted"/>
<dbReference type="PANTHER" id="PTHR47129">
    <property type="entry name" value="QUINONE OXIDOREDUCTASE 2"/>
    <property type="match status" value="1"/>
</dbReference>
<dbReference type="InterPro" id="IPR052718">
    <property type="entry name" value="NmrA-type_oxidoreductase"/>
</dbReference>
<dbReference type="PANTHER" id="PTHR47129:SF1">
    <property type="entry name" value="NMRA-LIKE DOMAIN-CONTAINING PROTEIN"/>
    <property type="match status" value="1"/>
</dbReference>
<name>A0A3S0ARA3_9BACL</name>
<dbReference type="Pfam" id="PF05368">
    <property type="entry name" value="NmrA"/>
    <property type="match status" value="1"/>
</dbReference>
<accession>A0A3S0ARA3</accession>
<dbReference type="SUPFAM" id="SSF51735">
    <property type="entry name" value="NAD(P)-binding Rossmann-fold domains"/>
    <property type="match status" value="1"/>
</dbReference>
<evidence type="ECO:0000259" key="1">
    <source>
        <dbReference type="Pfam" id="PF05368"/>
    </source>
</evidence>
<gene>
    <name evidence="2" type="ORF">EJQ19_05005</name>
</gene>
<sequence>MKILIAGATGQLGNLVVRHLLQKVPGHQLIAIVRNLEKASALAELGIKVRQADYNDPQSLHDAFTPGAKLLFISSSEMDDAIRIVQHDNVVKAAQDRNIRHIAYTSFAFAEDNPFARVHLATEHAIRTTPIPYTFLRNGGYVEFFVNTPSLQTYIKDGTIITNAHKGKVNAVSRNDLALAAATVLTEDGHENKTYTLVSSTPWSFDELAATLSEVSGTNVIHKSVSMEDLKRQLVQAGMPERAAETAAYIYHTIAEGHMEKTTDDLACLIGRHTSLKELVASALQARE</sequence>
<dbReference type="Gene3D" id="3.90.25.10">
    <property type="entry name" value="UDP-galactose 4-epimerase, domain 1"/>
    <property type="match status" value="1"/>
</dbReference>
<comment type="caution">
    <text evidence="2">The sequence shown here is derived from an EMBL/GenBank/DDBJ whole genome shotgun (WGS) entry which is preliminary data.</text>
</comment>
<evidence type="ECO:0000313" key="3">
    <source>
        <dbReference type="Proteomes" id="UP000276128"/>
    </source>
</evidence>
<dbReference type="Proteomes" id="UP000276128">
    <property type="component" value="Unassembled WGS sequence"/>
</dbReference>